<reference evidence="10" key="1">
    <citation type="submission" date="2022-11" db="UniProtKB">
        <authorList>
            <consortium name="WormBaseParasite"/>
        </authorList>
    </citation>
    <scope>IDENTIFICATION</scope>
</reference>
<name>A0A914WDE9_9BILA</name>
<feature type="transmembrane region" description="Helical" evidence="8">
    <location>
        <begin position="236"/>
        <end position="257"/>
    </location>
</feature>
<dbReference type="GO" id="GO:0005886">
    <property type="term" value="C:plasma membrane"/>
    <property type="evidence" value="ECO:0007669"/>
    <property type="project" value="TreeGrafter"/>
</dbReference>
<keyword evidence="3 8" id="KW-0812">Transmembrane</keyword>
<evidence type="ECO:0000256" key="8">
    <source>
        <dbReference type="SAM" id="Phobius"/>
    </source>
</evidence>
<feature type="transmembrane region" description="Helical" evidence="8">
    <location>
        <begin position="36"/>
        <end position="61"/>
    </location>
</feature>
<evidence type="ECO:0000313" key="9">
    <source>
        <dbReference type="Proteomes" id="UP000887566"/>
    </source>
</evidence>
<keyword evidence="2" id="KW-0813">Transport</keyword>
<dbReference type="PROSITE" id="PS50267">
    <property type="entry name" value="NA_NEUROTRAN_SYMP_3"/>
    <property type="match status" value="1"/>
</dbReference>
<feature type="transmembrane region" description="Helical" evidence="8">
    <location>
        <begin position="293"/>
        <end position="315"/>
    </location>
</feature>
<dbReference type="WBParaSite" id="PSAMB.scaffold3804size16838.g22598.t1">
    <property type="protein sequence ID" value="PSAMB.scaffold3804size16838.g22598.t1"/>
    <property type="gene ID" value="PSAMB.scaffold3804size16838.g22598"/>
</dbReference>
<dbReference type="PANTHER" id="PTHR11616">
    <property type="entry name" value="SODIUM/CHLORIDE DEPENDENT TRANSPORTER"/>
    <property type="match status" value="1"/>
</dbReference>
<sequence length="325" mass="35912">MAAVVDSHWQLYALAVSVSGAGSGWLASVVDVGDIYLLTIFLFAVVFSVPAINLCLNAGYVSGHGPVRTFGKMAPIASGVGWALVFLVGEKLFYKQLLAAQNLLYIFFSIRPSLNWALNCSSVSGSSHLCFDFKANVTEWKRTNPERFGDDDQDTRYPQNHWPAQEFNRYFVRGDILPDNESLSFAESWYFGTGAKSTNYSIGWPPFLLTLAHFLIWAIIFGILYKFGQTIGHFALRYFVIVPLTLLAVLTALMLLFGLEFDSAIAGIASISGKFMDNKGYHYQGITLGTYQATLSIIDSSTAFTGILILLASWYKPRTDSGFTT</sequence>
<evidence type="ECO:0000256" key="2">
    <source>
        <dbReference type="ARBA" id="ARBA00022448"/>
    </source>
</evidence>
<evidence type="ECO:0000256" key="7">
    <source>
        <dbReference type="PIRSR" id="PIRSR600175-2"/>
    </source>
</evidence>
<accession>A0A914WDE9</accession>
<evidence type="ECO:0000256" key="3">
    <source>
        <dbReference type="ARBA" id="ARBA00022692"/>
    </source>
</evidence>
<keyword evidence="4" id="KW-0769">Symport</keyword>
<comment type="subcellular location">
    <subcellularLocation>
        <location evidence="1">Membrane</location>
        <topology evidence="1">Multi-pass membrane protein</topology>
    </subcellularLocation>
</comment>
<keyword evidence="5 8" id="KW-1133">Transmembrane helix</keyword>
<dbReference type="InterPro" id="IPR037272">
    <property type="entry name" value="SNS_sf"/>
</dbReference>
<organism evidence="9 10">
    <name type="scientific">Plectus sambesii</name>
    <dbReference type="NCBI Taxonomy" id="2011161"/>
    <lineage>
        <taxon>Eukaryota</taxon>
        <taxon>Metazoa</taxon>
        <taxon>Ecdysozoa</taxon>
        <taxon>Nematoda</taxon>
        <taxon>Chromadorea</taxon>
        <taxon>Plectida</taxon>
        <taxon>Plectina</taxon>
        <taxon>Plectoidea</taxon>
        <taxon>Plectidae</taxon>
        <taxon>Plectus</taxon>
    </lineage>
</organism>
<dbReference type="PANTHER" id="PTHR11616:SF240">
    <property type="entry name" value="BLOATED TUBULES, ISOFORM B-RELATED"/>
    <property type="match status" value="1"/>
</dbReference>
<dbReference type="InterPro" id="IPR000175">
    <property type="entry name" value="Na/ntran_symport"/>
</dbReference>
<feature type="transmembrane region" description="Helical" evidence="8">
    <location>
        <begin position="204"/>
        <end position="224"/>
    </location>
</feature>
<protein>
    <submittedName>
        <fullName evidence="10">Uncharacterized protein</fullName>
    </submittedName>
</protein>
<keyword evidence="9" id="KW-1185">Reference proteome</keyword>
<evidence type="ECO:0000256" key="4">
    <source>
        <dbReference type="ARBA" id="ARBA00022847"/>
    </source>
</evidence>
<evidence type="ECO:0000256" key="6">
    <source>
        <dbReference type="ARBA" id="ARBA00023136"/>
    </source>
</evidence>
<keyword evidence="7" id="KW-1015">Disulfide bond</keyword>
<evidence type="ECO:0000256" key="5">
    <source>
        <dbReference type="ARBA" id="ARBA00022989"/>
    </source>
</evidence>
<dbReference type="Proteomes" id="UP000887566">
    <property type="component" value="Unplaced"/>
</dbReference>
<proteinExistence type="predicted"/>
<feature type="disulfide bond" evidence="7">
    <location>
        <begin position="120"/>
        <end position="130"/>
    </location>
</feature>
<dbReference type="AlphaFoldDB" id="A0A914WDE9"/>
<dbReference type="SUPFAM" id="SSF161070">
    <property type="entry name" value="SNF-like"/>
    <property type="match status" value="1"/>
</dbReference>
<dbReference type="GO" id="GO:0015375">
    <property type="term" value="F:glycine:sodium symporter activity"/>
    <property type="evidence" value="ECO:0007669"/>
    <property type="project" value="TreeGrafter"/>
</dbReference>
<keyword evidence="6 8" id="KW-0472">Membrane</keyword>
<evidence type="ECO:0000313" key="10">
    <source>
        <dbReference type="WBParaSite" id="PSAMB.scaffold3804size16838.g22598.t1"/>
    </source>
</evidence>
<evidence type="ECO:0000256" key="1">
    <source>
        <dbReference type="ARBA" id="ARBA00004141"/>
    </source>
</evidence>
<feature type="transmembrane region" description="Helical" evidence="8">
    <location>
        <begin position="73"/>
        <end position="94"/>
    </location>
</feature>